<protein>
    <submittedName>
        <fullName evidence="1">Uncharacterized protein</fullName>
    </submittedName>
</protein>
<dbReference type="RefSeq" id="XP_008031168.1">
    <property type="nucleotide sequence ID" value="XM_008032977.1"/>
</dbReference>
<keyword evidence="2" id="KW-1185">Reference proteome</keyword>
<reference evidence="1 2" key="1">
    <citation type="journal article" date="2012" name="PLoS Pathog.">
        <title>Diverse lifestyles and strategies of plant pathogenesis encoded in the genomes of eighteen Dothideomycetes fungi.</title>
        <authorList>
            <person name="Ohm R.A."/>
            <person name="Feau N."/>
            <person name="Henrissat B."/>
            <person name="Schoch C.L."/>
            <person name="Horwitz B.A."/>
            <person name="Barry K.W."/>
            <person name="Condon B.J."/>
            <person name="Copeland A.C."/>
            <person name="Dhillon B."/>
            <person name="Glaser F."/>
            <person name="Hesse C.N."/>
            <person name="Kosti I."/>
            <person name="LaButti K."/>
            <person name="Lindquist E.A."/>
            <person name="Lucas S."/>
            <person name="Salamov A.A."/>
            <person name="Bradshaw R.E."/>
            <person name="Ciuffetti L."/>
            <person name="Hamelin R.C."/>
            <person name="Kema G.H.J."/>
            <person name="Lawrence C."/>
            <person name="Scott J.A."/>
            <person name="Spatafora J.W."/>
            <person name="Turgeon B.G."/>
            <person name="de Wit P.J.G.M."/>
            <person name="Zhong S."/>
            <person name="Goodwin S.B."/>
            <person name="Grigoriev I.V."/>
        </authorList>
    </citation>
    <scope>NUCLEOTIDE SEQUENCE [LARGE SCALE GENOMIC DNA]</scope>
    <source>
        <strain evidence="2">28A</strain>
    </source>
</reference>
<dbReference type="GeneID" id="19402766"/>
<name>R0JHA8_EXST2</name>
<dbReference type="Proteomes" id="UP000016935">
    <property type="component" value="Unassembled WGS sequence"/>
</dbReference>
<sequence length="173" mass="18088">MEFFGCSLRWARKCNVGKAVGLLGGGEGGNVVTGTTTTVVQALSEAEAEDVVDGDAAVEQAQLGILLEQLSFSILDSKVDFGNAAELEYSGWCTEGDTAESRAVEVESRSTELDRLDVLSELDAGIIEAPTRNMEALDETELHAVFAGGYAVLLFLGLDDALGTVIAGDAVPT</sequence>
<accession>R0JHA8</accession>
<dbReference type="AlphaFoldDB" id="R0JHA8"/>
<proteinExistence type="predicted"/>
<organism evidence="1 2">
    <name type="scientific">Exserohilum turcicum (strain 28A)</name>
    <name type="common">Northern leaf blight fungus</name>
    <name type="synonym">Setosphaeria turcica</name>
    <dbReference type="NCBI Taxonomy" id="671987"/>
    <lineage>
        <taxon>Eukaryota</taxon>
        <taxon>Fungi</taxon>
        <taxon>Dikarya</taxon>
        <taxon>Ascomycota</taxon>
        <taxon>Pezizomycotina</taxon>
        <taxon>Dothideomycetes</taxon>
        <taxon>Pleosporomycetidae</taxon>
        <taxon>Pleosporales</taxon>
        <taxon>Pleosporineae</taxon>
        <taxon>Pleosporaceae</taxon>
        <taxon>Exserohilum</taxon>
    </lineage>
</organism>
<dbReference type="EMBL" id="KB908877">
    <property type="protein sequence ID" value="EOA80773.1"/>
    <property type="molecule type" value="Genomic_DNA"/>
</dbReference>
<reference evidence="1 2" key="2">
    <citation type="journal article" date="2013" name="PLoS Genet.">
        <title>Comparative genome structure, secondary metabolite, and effector coding capacity across Cochliobolus pathogens.</title>
        <authorList>
            <person name="Condon B.J."/>
            <person name="Leng Y."/>
            <person name="Wu D."/>
            <person name="Bushley K.E."/>
            <person name="Ohm R.A."/>
            <person name="Otillar R."/>
            <person name="Martin J."/>
            <person name="Schackwitz W."/>
            <person name="Grimwood J."/>
            <person name="MohdZainudin N."/>
            <person name="Xue C."/>
            <person name="Wang R."/>
            <person name="Manning V.A."/>
            <person name="Dhillon B."/>
            <person name="Tu Z.J."/>
            <person name="Steffenson B.J."/>
            <person name="Salamov A."/>
            <person name="Sun H."/>
            <person name="Lowry S."/>
            <person name="LaButti K."/>
            <person name="Han J."/>
            <person name="Copeland A."/>
            <person name="Lindquist E."/>
            <person name="Barry K."/>
            <person name="Schmutz J."/>
            <person name="Baker S.E."/>
            <person name="Ciuffetti L.M."/>
            <person name="Grigoriev I.V."/>
            <person name="Zhong S."/>
            <person name="Turgeon B.G."/>
        </authorList>
    </citation>
    <scope>NUCLEOTIDE SEQUENCE [LARGE SCALE GENOMIC DNA]</scope>
    <source>
        <strain evidence="2">28A</strain>
    </source>
</reference>
<evidence type="ECO:0000313" key="2">
    <source>
        <dbReference type="Proteomes" id="UP000016935"/>
    </source>
</evidence>
<gene>
    <name evidence="1" type="ORF">SETTUDRAFT_24289</name>
</gene>
<evidence type="ECO:0000313" key="1">
    <source>
        <dbReference type="EMBL" id="EOA80773.1"/>
    </source>
</evidence>
<dbReference type="HOGENOM" id="CLU_1548571_0_0_1"/>